<dbReference type="AlphaFoldDB" id="A0ABD5UB27"/>
<comment type="caution">
    <text evidence="2">The sequence shown here is derived from an EMBL/GenBank/DDBJ whole genome shotgun (WGS) entry which is preliminary data.</text>
</comment>
<evidence type="ECO:0000313" key="3">
    <source>
        <dbReference type="Proteomes" id="UP001596406"/>
    </source>
</evidence>
<proteinExistence type="predicted"/>
<name>A0ABD5UB27_9EURY</name>
<keyword evidence="3" id="KW-1185">Reference proteome</keyword>
<protein>
    <recommendedName>
        <fullName evidence="4">CopG family transcriptional regulator</fullName>
    </recommendedName>
</protein>
<evidence type="ECO:0008006" key="4">
    <source>
        <dbReference type="Google" id="ProtNLM"/>
    </source>
</evidence>
<organism evidence="2 3">
    <name type="scientific">Halomarina ordinaria</name>
    <dbReference type="NCBI Taxonomy" id="3033939"/>
    <lineage>
        <taxon>Archaea</taxon>
        <taxon>Methanobacteriati</taxon>
        <taxon>Methanobacteriota</taxon>
        <taxon>Stenosarchaea group</taxon>
        <taxon>Halobacteria</taxon>
        <taxon>Halobacteriales</taxon>
        <taxon>Natronomonadaceae</taxon>
        <taxon>Halomarina</taxon>
    </lineage>
</organism>
<feature type="compositionally biased region" description="Polar residues" evidence="1">
    <location>
        <begin position="127"/>
        <end position="140"/>
    </location>
</feature>
<gene>
    <name evidence="2" type="ORF">ACFQHK_13770</name>
</gene>
<dbReference type="Proteomes" id="UP001596406">
    <property type="component" value="Unassembled WGS sequence"/>
</dbReference>
<feature type="compositionally biased region" description="Polar residues" evidence="1">
    <location>
        <begin position="61"/>
        <end position="77"/>
    </location>
</feature>
<dbReference type="RefSeq" id="WP_304449228.1">
    <property type="nucleotide sequence ID" value="NZ_JARRAH010000001.1"/>
</dbReference>
<dbReference type="EMBL" id="JBHSXM010000001">
    <property type="protein sequence ID" value="MFC6837563.1"/>
    <property type="molecule type" value="Genomic_DNA"/>
</dbReference>
<feature type="compositionally biased region" description="Basic and acidic residues" evidence="1">
    <location>
        <begin position="86"/>
        <end position="108"/>
    </location>
</feature>
<reference evidence="2 3" key="1">
    <citation type="journal article" date="2019" name="Int. J. Syst. Evol. Microbiol.">
        <title>The Global Catalogue of Microorganisms (GCM) 10K type strain sequencing project: providing services to taxonomists for standard genome sequencing and annotation.</title>
        <authorList>
            <consortium name="The Broad Institute Genomics Platform"/>
            <consortium name="The Broad Institute Genome Sequencing Center for Infectious Disease"/>
            <person name="Wu L."/>
            <person name="Ma J."/>
        </authorList>
    </citation>
    <scope>NUCLEOTIDE SEQUENCE [LARGE SCALE GENOMIC DNA]</scope>
    <source>
        <strain evidence="2 3">PSRA2</strain>
    </source>
</reference>
<evidence type="ECO:0000256" key="1">
    <source>
        <dbReference type="SAM" id="MobiDB-lite"/>
    </source>
</evidence>
<accession>A0ABD5UB27</accession>
<sequence length="218" mass="23090">MATDPSFRVDLNTATALRDWLLDTSRCETTETAVAESLAELAAGIDGQLHGRSEYLEIAVTPTNFPPTNSSASPDTQSEVDESDDLASHDTDAAVGPVERDPVDDGHTDPAQVYNALPNDAWHSPTGGDNTNPEGSSTPMSDYPQAPTGTSSRNRSDNDEDSAAFQFVTSYECNVCGAIQEMETSLQVCAFVDDCAACGAADVRFTPVGIPEPIHDST</sequence>
<evidence type="ECO:0000313" key="2">
    <source>
        <dbReference type="EMBL" id="MFC6837563.1"/>
    </source>
</evidence>
<feature type="region of interest" description="Disordered" evidence="1">
    <location>
        <begin position="61"/>
        <end position="160"/>
    </location>
</feature>